<dbReference type="PRINTS" id="PR01438">
    <property type="entry name" value="UNVRSLSTRESS"/>
</dbReference>
<dbReference type="CDD" id="cd00293">
    <property type="entry name" value="USP-like"/>
    <property type="match status" value="1"/>
</dbReference>
<dbReference type="RefSeq" id="WP_011138742.1">
    <property type="nucleotide sequence ID" value="NZ_JAAYAA010000005.1"/>
</dbReference>
<gene>
    <name evidence="3" type="primary">ORF138</name>
</gene>
<dbReference type="InterPro" id="IPR014729">
    <property type="entry name" value="Rossmann-like_a/b/a_fold"/>
</dbReference>
<dbReference type="EvolutionaryTrace" id="O34252"/>
<dbReference type="PANTHER" id="PTHR31964:SF113">
    <property type="entry name" value="USPA DOMAIN-CONTAINING PROTEIN"/>
    <property type="match status" value="1"/>
</dbReference>
<organism evidence="3">
    <name type="scientific">Wolinella succinogenes</name>
    <dbReference type="NCBI Taxonomy" id="844"/>
    <lineage>
        <taxon>Bacteria</taxon>
        <taxon>Pseudomonadati</taxon>
        <taxon>Campylobacterota</taxon>
        <taxon>Epsilonproteobacteria</taxon>
        <taxon>Campylobacterales</taxon>
        <taxon>Helicobacteraceae</taxon>
        <taxon>Wolinella</taxon>
    </lineage>
</organism>
<dbReference type="SMR" id="O34252"/>
<dbReference type="KEGG" id="wsu:WS0834"/>
<dbReference type="AlphaFoldDB" id="O34252"/>
<evidence type="ECO:0000259" key="2">
    <source>
        <dbReference type="Pfam" id="PF00582"/>
    </source>
</evidence>
<evidence type="ECO:0000256" key="1">
    <source>
        <dbReference type="ARBA" id="ARBA00008791"/>
    </source>
</evidence>
<evidence type="ECO:0000313" key="3">
    <source>
        <dbReference type="EMBL" id="CAA04212.1"/>
    </source>
</evidence>
<dbReference type="Gene3D" id="3.40.50.620">
    <property type="entry name" value="HUPs"/>
    <property type="match status" value="1"/>
</dbReference>
<comment type="similarity">
    <text evidence="1">Belongs to the universal stress protein A family.</text>
</comment>
<proteinExistence type="evidence at protein level"/>
<sequence length="138" mass="15701">MKKLLFAIDDTEACERAAQYILDMFGKDADCTLTLIHVKPEFMLYGEAVLAAYDEIEMKEEEKAKLLTQKFSTFFTEKGINPFVVIKEGEPVEMVLEEAKDYNLLIIGSSENSFLNKIFASHQDDFIQKAPIPVLIVK</sequence>
<feature type="domain" description="UspA" evidence="2">
    <location>
        <begin position="1"/>
        <end position="138"/>
    </location>
</feature>
<protein>
    <submittedName>
        <fullName evidence="3">ORF138 protein</fullName>
    </submittedName>
</protein>
<dbReference type="PANTHER" id="PTHR31964">
    <property type="entry name" value="ADENINE NUCLEOTIDE ALPHA HYDROLASES-LIKE SUPERFAMILY PROTEIN"/>
    <property type="match status" value="1"/>
</dbReference>
<keyword evidence="4" id="KW-0002">3D-structure</keyword>
<dbReference type="InterPro" id="IPR006016">
    <property type="entry name" value="UspA"/>
</dbReference>
<reference evidence="3" key="1">
    <citation type="journal article" date="1998" name="Eur. J. Biochem.">
        <title>Deletion and site-directed mutagenesis of the Wolinella succinogenes fumarate reductase operon.</title>
        <authorList>
            <person name="Simon J."/>
            <person name="Gross R."/>
            <person name="Ringel M."/>
            <person name="Schmidt E."/>
            <person name="Kroeger A."/>
        </authorList>
    </citation>
    <scope>NUCLEOTIDE SEQUENCE</scope>
</reference>
<dbReference type="InterPro" id="IPR006015">
    <property type="entry name" value="Universal_stress_UspA"/>
</dbReference>
<dbReference type="PDB" id="3IDF">
    <property type="method" value="X-ray"/>
    <property type="resolution" value="2.00 A"/>
    <property type="chains" value="A/B=1-138"/>
</dbReference>
<dbReference type="PDBsum" id="3IDF"/>
<reference evidence="3" key="2">
    <citation type="submission" date="2001-02" db="EMBL/GenBank/DDBJ databases">
        <authorList>
            <person name="Simon J."/>
        </authorList>
    </citation>
    <scope>NUCLEOTIDE SEQUENCE</scope>
</reference>
<dbReference type="EMBL" id="AJ000662">
    <property type="protein sequence ID" value="CAA04212.1"/>
    <property type="molecule type" value="Genomic_DNA"/>
</dbReference>
<name>O34252_WOLSC</name>
<dbReference type="OrthoDB" id="5327751at2"/>
<dbReference type="OMA" id="KQEGIAC"/>
<accession>O34252</accession>
<reference evidence="4" key="3">
    <citation type="submission" date="2009-07" db="PDB data bank">
        <title>The Crystal Structure of a USP-like protein from Wolinella succinogenes to 2.0A.</title>
        <authorList>
            <person name="Stein A.J."/>
            <person name="Sather A."/>
            <person name="Shackelford G."/>
            <person name="Joachimiak A."/>
        </authorList>
    </citation>
    <scope>X-RAY CRYSTALLOGRAPHY (2.00 ANGSTROMS)</scope>
</reference>
<dbReference type="SUPFAM" id="SSF52402">
    <property type="entry name" value="Adenine nucleotide alpha hydrolases-like"/>
    <property type="match status" value="1"/>
</dbReference>
<evidence type="ECO:0007829" key="4">
    <source>
        <dbReference type="PDB" id="3IDF"/>
    </source>
</evidence>
<dbReference type="Pfam" id="PF00582">
    <property type="entry name" value="Usp"/>
    <property type="match status" value="1"/>
</dbReference>